<keyword evidence="3 6" id="KW-0812">Transmembrane</keyword>
<evidence type="ECO:0000256" key="1">
    <source>
        <dbReference type="ARBA" id="ARBA00004651"/>
    </source>
</evidence>
<keyword evidence="2" id="KW-1003">Cell membrane</keyword>
<name>A0ABN0GLS3_BAREL</name>
<keyword evidence="4 6" id="KW-1133">Transmembrane helix</keyword>
<feature type="transmembrane region" description="Helical" evidence="6">
    <location>
        <begin position="169"/>
        <end position="187"/>
    </location>
</feature>
<protein>
    <recommendedName>
        <fullName evidence="9">Homoserine/Threonine efflux protein</fullName>
    </recommendedName>
</protein>
<keyword evidence="8" id="KW-1185">Reference proteome</keyword>
<evidence type="ECO:0000256" key="4">
    <source>
        <dbReference type="ARBA" id="ARBA00022989"/>
    </source>
</evidence>
<reference evidence="7 8" key="1">
    <citation type="submission" date="2012-03" db="EMBL/GenBank/DDBJ databases">
        <title>The Genome Sequence of Bartonella elizabethae Re6043vi.</title>
        <authorList>
            <consortium name="The Broad Institute Genome Sequencing Platform"/>
            <consortium name="The Broad Institute Genome Sequencing Center for Infectious Disease"/>
            <person name="Feldgarden M."/>
            <person name="Kirby J."/>
            <person name="Kosoy M."/>
            <person name="Birtles R."/>
            <person name="Probert W.S."/>
            <person name="Chiaraviglio L."/>
            <person name="Young S.K."/>
            <person name="Zeng Q."/>
            <person name="Gargeya S."/>
            <person name="Fitzgerald M."/>
            <person name="Haas B."/>
            <person name="Abouelleil A."/>
            <person name="Alvarado L."/>
            <person name="Arachchi H.M."/>
            <person name="Berlin A."/>
            <person name="Chapman S.B."/>
            <person name="Gearin G."/>
            <person name="Goldberg J."/>
            <person name="Griggs A."/>
            <person name="Gujja S."/>
            <person name="Hansen M."/>
            <person name="Heiman D."/>
            <person name="Howarth C."/>
            <person name="Larimer J."/>
            <person name="Lui A."/>
            <person name="MacDonald P.J.P."/>
            <person name="McCowen C."/>
            <person name="Montmayeur A."/>
            <person name="Murphy C."/>
            <person name="Neiman D."/>
            <person name="Pearson M."/>
            <person name="Priest M."/>
            <person name="Roberts A."/>
            <person name="Saif S."/>
            <person name="Shea T."/>
            <person name="Sisk P."/>
            <person name="Stolte C."/>
            <person name="Sykes S."/>
            <person name="Wortman J."/>
            <person name="Nusbaum C."/>
            <person name="Birren B."/>
        </authorList>
    </citation>
    <scope>NUCLEOTIDE SEQUENCE [LARGE SCALE GENOMIC DNA]</scope>
    <source>
        <strain evidence="7 8">Re6043vi</strain>
    </source>
</reference>
<dbReference type="Proteomes" id="UP000008942">
    <property type="component" value="Unassembled WGS sequence"/>
</dbReference>
<dbReference type="InterPro" id="IPR001123">
    <property type="entry name" value="LeuE-type"/>
</dbReference>
<dbReference type="Pfam" id="PF01810">
    <property type="entry name" value="LysE"/>
    <property type="match status" value="1"/>
</dbReference>
<evidence type="ECO:0000256" key="5">
    <source>
        <dbReference type="ARBA" id="ARBA00023136"/>
    </source>
</evidence>
<evidence type="ECO:0000256" key="2">
    <source>
        <dbReference type="ARBA" id="ARBA00022475"/>
    </source>
</evidence>
<feature type="transmembrane region" description="Helical" evidence="6">
    <location>
        <begin position="48"/>
        <end position="65"/>
    </location>
</feature>
<accession>A0ABN0GLS3</accession>
<evidence type="ECO:0000256" key="3">
    <source>
        <dbReference type="ARBA" id="ARBA00022692"/>
    </source>
</evidence>
<gene>
    <name evidence="7" type="ORF">MCU_00137</name>
</gene>
<feature type="transmembrane region" description="Helical" evidence="6">
    <location>
        <begin position="135"/>
        <end position="157"/>
    </location>
</feature>
<organism evidence="7 8">
    <name type="scientific">Bartonella elizabethae Re6043vi</name>
    <dbReference type="NCBI Taxonomy" id="1094554"/>
    <lineage>
        <taxon>Bacteria</taxon>
        <taxon>Pseudomonadati</taxon>
        <taxon>Pseudomonadota</taxon>
        <taxon>Alphaproteobacteria</taxon>
        <taxon>Hyphomicrobiales</taxon>
        <taxon>Bartonellaceae</taxon>
        <taxon>Bartonella</taxon>
    </lineage>
</organism>
<evidence type="ECO:0000313" key="8">
    <source>
        <dbReference type="Proteomes" id="UP000008942"/>
    </source>
</evidence>
<comment type="subcellular location">
    <subcellularLocation>
        <location evidence="1">Cell membrane</location>
        <topology evidence="1">Multi-pass membrane protein</topology>
    </subcellularLocation>
</comment>
<sequence>MALIIDNAVRLGKKNAFANVLGLCTATYAHGAFSILGVSAIVLNNKTLFFLVKLMGSCYLLYIGIKSIKSGINTLNSKEIIQKNEKNTEAKVKFLTSYVDGFMTQILNPKVSMFYIAAFPKFLASGGGHKKGFELVTIHSFNIFAWFTLMTIFISFARTTLKKKKIKGCINSATGTVLSLFSFFIFFG</sequence>
<evidence type="ECO:0008006" key="9">
    <source>
        <dbReference type="Google" id="ProtNLM"/>
    </source>
</evidence>
<evidence type="ECO:0000313" key="7">
    <source>
        <dbReference type="EMBL" id="EJF84559.1"/>
    </source>
</evidence>
<dbReference type="EMBL" id="AILW01000002">
    <property type="protein sequence ID" value="EJF84559.1"/>
    <property type="molecule type" value="Genomic_DNA"/>
</dbReference>
<dbReference type="PANTHER" id="PTHR30086:SF20">
    <property type="entry name" value="ARGININE EXPORTER PROTEIN ARGO-RELATED"/>
    <property type="match status" value="1"/>
</dbReference>
<feature type="transmembrane region" description="Helical" evidence="6">
    <location>
        <begin position="20"/>
        <end position="42"/>
    </location>
</feature>
<proteinExistence type="predicted"/>
<evidence type="ECO:0000256" key="6">
    <source>
        <dbReference type="SAM" id="Phobius"/>
    </source>
</evidence>
<dbReference type="PANTHER" id="PTHR30086">
    <property type="entry name" value="ARGININE EXPORTER PROTEIN ARGO"/>
    <property type="match status" value="1"/>
</dbReference>
<keyword evidence="5 6" id="KW-0472">Membrane</keyword>
<comment type="caution">
    <text evidence="7">The sequence shown here is derived from an EMBL/GenBank/DDBJ whole genome shotgun (WGS) entry which is preliminary data.</text>
</comment>